<organism evidence="2 3">
    <name type="scientific">Cylicocyclus nassatus</name>
    <name type="common">Nematode worm</name>
    <dbReference type="NCBI Taxonomy" id="53992"/>
    <lineage>
        <taxon>Eukaryota</taxon>
        <taxon>Metazoa</taxon>
        <taxon>Ecdysozoa</taxon>
        <taxon>Nematoda</taxon>
        <taxon>Chromadorea</taxon>
        <taxon>Rhabditida</taxon>
        <taxon>Rhabditina</taxon>
        <taxon>Rhabditomorpha</taxon>
        <taxon>Strongyloidea</taxon>
        <taxon>Strongylidae</taxon>
        <taxon>Cylicocyclus</taxon>
    </lineage>
</organism>
<keyword evidence="3" id="KW-1185">Reference proteome</keyword>
<sequence>MLTLLFVSRHGLKDLRYYFAVVSLGHHQQRMPSGKAQAQEMQGKRILTYTFFVGRGLGRIRSGAMKSQRIVKITTIIMMTMKITISIINITNISIITMVLARERQEANVRATLKAQKDRL</sequence>
<evidence type="ECO:0000313" key="3">
    <source>
        <dbReference type="Proteomes" id="UP001176961"/>
    </source>
</evidence>
<dbReference type="EMBL" id="CATQJL010000001">
    <property type="protein sequence ID" value="CAJ0588256.1"/>
    <property type="molecule type" value="Genomic_DNA"/>
</dbReference>
<keyword evidence="1" id="KW-1133">Transmembrane helix</keyword>
<accession>A0AA36DJB6</accession>
<proteinExistence type="predicted"/>
<protein>
    <submittedName>
        <fullName evidence="2">Uncharacterized protein</fullName>
    </submittedName>
</protein>
<evidence type="ECO:0000256" key="1">
    <source>
        <dbReference type="SAM" id="Phobius"/>
    </source>
</evidence>
<keyword evidence="1" id="KW-0812">Transmembrane</keyword>
<gene>
    <name evidence="2" type="ORF">CYNAS_LOCUS239</name>
</gene>
<feature type="transmembrane region" description="Helical" evidence="1">
    <location>
        <begin position="76"/>
        <end position="101"/>
    </location>
</feature>
<comment type="caution">
    <text evidence="2">The sequence shown here is derived from an EMBL/GenBank/DDBJ whole genome shotgun (WGS) entry which is preliminary data.</text>
</comment>
<dbReference type="Proteomes" id="UP001176961">
    <property type="component" value="Unassembled WGS sequence"/>
</dbReference>
<evidence type="ECO:0000313" key="2">
    <source>
        <dbReference type="EMBL" id="CAJ0588256.1"/>
    </source>
</evidence>
<name>A0AA36DJB6_CYLNA</name>
<reference evidence="2" key="1">
    <citation type="submission" date="2023-07" db="EMBL/GenBank/DDBJ databases">
        <authorList>
            <consortium name="CYATHOMIX"/>
        </authorList>
    </citation>
    <scope>NUCLEOTIDE SEQUENCE</scope>
    <source>
        <strain evidence="2">N/A</strain>
    </source>
</reference>
<keyword evidence="1" id="KW-0472">Membrane</keyword>
<dbReference type="AlphaFoldDB" id="A0AA36DJB6"/>